<evidence type="ECO:0000256" key="1">
    <source>
        <dbReference type="SAM" id="MobiDB-lite"/>
    </source>
</evidence>
<accession>A0AAV0F085</accession>
<reference evidence="3" key="1">
    <citation type="submission" date="2022-07" db="EMBL/GenBank/DDBJ databases">
        <authorList>
            <person name="Macas J."/>
            <person name="Novak P."/>
            <person name="Neumann P."/>
        </authorList>
    </citation>
    <scope>NUCLEOTIDE SEQUENCE</scope>
</reference>
<evidence type="ECO:0000313" key="4">
    <source>
        <dbReference type="Proteomes" id="UP001152523"/>
    </source>
</evidence>
<dbReference type="Proteomes" id="UP001152523">
    <property type="component" value="Unassembled WGS sequence"/>
</dbReference>
<gene>
    <name evidence="2" type="ORF">CEPIT_LOCUS21272</name>
    <name evidence="3" type="ORF">CEPIT_LOCUS29457</name>
</gene>
<dbReference type="EMBL" id="CAMAPF010000255">
    <property type="protein sequence ID" value="CAH9115861.1"/>
    <property type="molecule type" value="Genomic_DNA"/>
</dbReference>
<feature type="region of interest" description="Disordered" evidence="1">
    <location>
        <begin position="67"/>
        <end position="93"/>
    </location>
</feature>
<dbReference type="AlphaFoldDB" id="A0AAV0F085"/>
<sequence>MVNMRTRAKMDVKEIPKTVGYCKLWSQIHLFALSRAYKGLTNNKYRTNHIIEPSKRSDKRITTMALRWSDKGPNQQQSHGSKKKNRVESHEGHIERLSPGLVGCVVYE</sequence>
<comment type="caution">
    <text evidence="3">The sequence shown here is derived from an EMBL/GenBank/DDBJ whole genome shotgun (WGS) entry which is preliminary data.</text>
</comment>
<organism evidence="3 4">
    <name type="scientific">Cuscuta epithymum</name>
    <dbReference type="NCBI Taxonomy" id="186058"/>
    <lineage>
        <taxon>Eukaryota</taxon>
        <taxon>Viridiplantae</taxon>
        <taxon>Streptophyta</taxon>
        <taxon>Embryophyta</taxon>
        <taxon>Tracheophyta</taxon>
        <taxon>Spermatophyta</taxon>
        <taxon>Magnoliopsida</taxon>
        <taxon>eudicotyledons</taxon>
        <taxon>Gunneridae</taxon>
        <taxon>Pentapetalae</taxon>
        <taxon>asterids</taxon>
        <taxon>lamiids</taxon>
        <taxon>Solanales</taxon>
        <taxon>Convolvulaceae</taxon>
        <taxon>Cuscuteae</taxon>
        <taxon>Cuscuta</taxon>
        <taxon>Cuscuta subgen. Cuscuta</taxon>
    </lineage>
</organism>
<evidence type="ECO:0000313" key="3">
    <source>
        <dbReference type="EMBL" id="CAH9128936.1"/>
    </source>
</evidence>
<proteinExistence type="predicted"/>
<dbReference type="EMBL" id="CAMAPF010000954">
    <property type="protein sequence ID" value="CAH9128936.1"/>
    <property type="molecule type" value="Genomic_DNA"/>
</dbReference>
<name>A0AAV0F085_9ASTE</name>
<keyword evidence="4" id="KW-1185">Reference proteome</keyword>
<protein>
    <submittedName>
        <fullName evidence="3">Uncharacterized protein</fullName>
    </submittedName>
</protein>
<evidence type="ECO:0000313" key="2">
    <source>
        <dbReference type="EMBL" id="CAH9115861.1"/>
    </source>
</evidence>